<reference evidence="1" key="1">
    <citation type="journal article" date="2014" name="Front. Microbiol.">
        <title>High frequency of phylogenetically diverse reductive dehalogenase-homologous genes in deep subseafloor sedimentary metagenomes.</title>
        <authorList>
            <person name="Kawai M."/>
            <person name="Futagami T."/>
            <person name="Toyoda A."/>
            <person name="Takaki Y."/>
            <person name="Nishi S."/>
            <person name="Hori S."/>
            <person name="Arai W."/>
            <person name="Tsubouchi T."/>
            <person name="Morono Y."/>
            <person name="Uchiyama I."/>
            <person name="Ito T."/>
            <person name="Fujiyama A."/>
            <person name="Inagaki F."/>
            <person name="Takami H."/>
        </authorList>
    </citation>
    <scope>NUCLEOTIDE SEQUENCE</scope>
    <source>
        <strain evidence="1">Expedition CK06-06</strain>
    </source>
</reference>
<evidence type="ECO:0000313" key="1">
    <source>
        <dbReference type="EMBL" id="GAH11730.1"/>
    </source>
</evidence>
<accession>X1DU06</accession>
<name>X1DU06_9ZZZZ</name>
<dbReference type="AlphaFoldDB" id="X1DU06"/>
<proteinExistence type="predicted"/>
<gene>
    <name evidence="1" type="ORF">S01H4_59853</name>
</gene>
<protein>
    <submittedName>
        <fullName evidence="1">Uncharacterized protein</fullName>
    </submittedName>
</protein>
<sequence>ETYEFDHDISSIEHKLFSYLHRLKVGKEPFFVSVVTREDQKESFLEKFPDFLGDLTDILKELI</sequence>
<dbReference type="EMBL" id="BART01035171">
    <property type="protein sequence ID" value="GAH11730.1"/>
    <property type="molecule type" value="Genomic_DNA"/>
</dbReference>
<organism evidence="1">
    <name type="scientific">marine sediment metagenome</name>
    <dbReference type="NCBI Taxonomy" id="412755"/>
    <lineage>
        <taxon>unclassified sequences</taxon>
        <taxon>metagenomes</taxon>
        <taxon>ecological metagenomes</taxon>
    </lineage>
</organism>
<feature type="non-terminal residue" evidence="1">
    <location>
        <position position="1"/>
    </location>
</feature>
<comment type="caution">
    <text evidence="1">The sequence shown here is derived from an EMBL/GenBank/DDBJ whole genome shotgun (WGS) entry which is preliminary data.</text>
</comment>